<protein>
    <submittedName>
        <fullName evidence="2">Uncharacterized protein</fullName>
    </submittedName>
</protein>
<feature type="region of interest" description="Disordered" evidence="1">
    <location>
        <begin position="94"/>
        <end position="122"/>
    </location>
</feature>
<proteinExistence type="predicted"/>
<gene>
    <name evidence="2" type="ORF">K0M31_000226</name>
</gene>
<dbReference type="Proteomes" id="UP001177670">
    <property type="component" value="Unassembled WGS sequence"/>
</dbReference>
<keyword evidence="3" id="KW-1185">Reference proteome</keyword>
<name>A0AA40GDV8_9HYME</name>
<evidence type="ECO:0000313" key="2">
    <source>
        <dbReference type="EMBL" id="KAK1135639.1"/>
    </source>
</evidence>
<sequence length="122" mass="13936">MPSLLTNSRRSSATVAFSQPKWEQCLPKLSILLFGASNKCPLQGVCQMHQQDSRPILPFKPEFSDLDYADVDYRSYGPINYKAASIALLQKQQRAQQQQQQQQSQERRPQMYGVADESEDLL</sequence>
<organism evidence="2 3">
    <name type="scientific">Melipona bicolor</name>
    <dbReference type="NCBI Taxonomy" id="60889"/>
    <lineage>
        <taxon>Eukaryota</taxon>
        <taxon>Metazoa</taxon>
        <taxon>Ecdysozoa</taxon>
        <taxon>Arthropoda</taxon>
        <taxon>Hexapoda</taxon>
        <taxon>Insecta</taxon>
        <taxon>Pterygota</taxon>
        <taxon>Neoptera</taxon>
        <taxon>Endopterygota</taxon>
        <taxon>Hymenoptera</taxon>
        <taxon>Apocrita</taxon>
        <taxon>Aculeata</taxon>
        <taxon>Apoidea</taxon>
        <taxon>Anthophila</taxon>
        <taxon>Apidae</taxon>
        <taxon>Melipona</taxon>
    </lineage>
</organism>
<reference evidence="2" key="1">
    <citation type="submission" date="2021-10" db="EMBL/GenBank/DDBJ databases">
        <title>Melipona bicolor Genome sequencing and assembly.</title>
        <authorList>
            <person name="Araujo N.S."/>
            <person name="Arias M.C."/>
        </authorList>
    </citation>
    <scope>NUCLEOTIDE SEQUENCE</scope>
    <source>
        <strain evidence="2">USP_2M_L1-L4_2017</strain>
        <tissue evidence="2">Whole body</tissue>
    </source>
</reference>
<dbReference type="AlphaFoldDB" id="A0AA40GDV8"/>
<feature type="compositionally biased region" description="Low complexity" evidence="1">
    <location>
        <begin position="94"/>
        <end position="104"/>
    </location>
</feature>
<comment type="caution">
    <text evidence="2">The sequence shown here is derived from an EMBL/GenBank/DDBJ whole genome shotgun (WGS) entry which is preliminary data.</text>
</comment>
<dbReference type="EMBL" id="JAHYIQ010000001">
    <property type="protein sequence ID" value="KAK1135639.1"/>
    <property type="molecule type" value="Genomic_DNA"/>
</dbReference>
<evidence type="ECO:0000256" key="1">
    <source>
        <dbReference type="SAM" id="MobiDB-lite"/>
    </source>
</evidence>
<evidence type="ECO:0000313" key="3">
    <source>
        <dbReference type="Proteomes" id="UP001177670"/>
    </source>
</evidence>
<accession>A0AA40GDV8</accession>